<dbReference type="Gene3D" id="1.10.8.10">
    <property type="entry name" value="DNA helicase RuvA subunit, C-terminal domain"/>
    <property type="match status" value="1"/>
</dbReference>
<keyword evidence="4" id="KW-1185">Reference proteome</keyword>
<evidence type="ECO:0000313" key="4">
    <source>
        <dbReference type="Proteomes" id="UP000694845"/>
    </source>
</evidence>
<evidence type="ECO:0000259" key="3">
    <source>
        <dbReference type="PROSITE" id="PS51140"/>
    </source>
</evidence>
<feature type="compositionally biased region" description="Acidic residues" evidence="1">
    <location>
        <begin position="695"/>
        <end position="704"/>
    </location>
</feature>
<dbReference type="InterPro" id="IPR003892">
    <property type="entry name" value="CUE"/>
</dbReference>
<dbReference type="SUPFAM" id="SSF46934">
    <property type="entry name" value="UBA-like"/>
    <property type="match status" value="1"/>
</dbReference>
<sequence>MSSVSRPYTIIFIRNWCNSRNLLACEAVTCLLVIYLYFNVYFHLEVKMAATQALDEHYITVATGGHGTKVTKPALDSCWMEEVEFLVYQPPPPEGCDAASREEWQEMMGYIEEDLHWLLKLPHHKFWSQVVYDHSLQQCLDSYLREAPRTFDPMTSLPDDFTTRQRSVHKLVFLTFLRMATCKETKESFITPSVFGDIIYENFLFDIAKLMELCVLYGGGNSDLLAKMVGNIFKNQPKYKDDLIAVIPTIVQCFDNILEKCGLKAVSDTLPEAPQARILHTMPDNELGDIIHYLTDSALSILSFLEIYPEGAWAFHKHSFVLKVAAFVETFLPALERAMKERQWAEPSKKKLFQKHLKLGKVSLARVCQCIVTRCYIQPIVEGGRRMTFLGLVEDYLELMSSLLSDKHFLSVFARQYHIGEDLDVVLQKAHVDETRAQFIFDGFRNAATTHHKDRAKHDGTAASSSVEAQRPDGIASCQYGLAPEDFQTDEYIEQLAPSSSGACGGGVSEVEMLSLISSVKDLFPDYGEGFIEACLEEYSFDTTKVIHAILEDKLVPGLQELDKTMARTAKPQAAMKPGGKDVTPAGETSLLQQRSNIFQNDEFDIFSRDTVDTSRIHKGKRDDRLSDQKLQKDKTHLARLVSSCEEYNYEYEDEYDDTYDANDVGADDADSADELTSRRPFMVPRVLRGGEESSSGEEDDQDTEPPPPNETRDTQAPHNRQHASRGGGRRGGLSDAVKGQSKGQGQSKETQRARGFKDRNKSSRANHNRKAMADKKRSKGMGPLS</sequence>
<dbReference type="AlphaFoldDB" id="A0A8B7Z583"/>
<dbReference type="PANTHER" id="PTHR21494">
    <property type="entry name" value="ACTIVATING SIGNAL COINTEGRATOR 1 COMPLEX SUBUNIT 2 ASC-1 COMPLEX SUBUNIT P100"/>
    <property type="match status" value="1"/>
</dbReference>
<feature type="domain" description="CUE" evidence="3">
    <location>
        <begin position="512"/>
        <end position="555"/>
    </location>
</feature>
<dbReference type="RefSeq" id="XP_022098496.1">
    <property type="nucleotide sequence ID" value="XM_022242804.1"/>
</dbReference>
<feature type="region of interest" description="Disordered" evidence="1">
    <location>
        <begin position="659"/>
        <end position="786"/>
    </location>
</feature>
<keyword evidence="2" id="KW-0472">Membrane</keyword>
<feature type="compositionally biased region" description="Basic and acidic residues" evidence="1">
    <location>
        <begin position="750"/>
        <end position="762"/>
    </location>
</feature>
<dbReference type="InterPro" id="IPR009060">
    <property type="entry name" value="UBA-like_sf"/>
</dbReference>
<dbReference type="GO" id="GO:0006355">
    <property type="term" value="P:regulation of DNA-templated transcription"/>
    <property type="evidence" value="ECO:0007669"/>
    <property type="project" value="TreeGrafter"/>
</dbReference>
<dbReference type="Pfam" id="PF02845">
    <property type="entry name" value="CUE"/>
    <property type="match status" value="1"/>
</dbReference>
<keyword evidence="2" id="KW-1133">Transmembrane helix</keyword>
<evidence type="ECO:0000256" key="2">
    <source>
        <dbReference type="SAM" id="Phobius"/>
    </source>
</evidence>
<gene>
    <name evidence="5" type="primary">LOC110983500</name>
</gene>
<dbReference type="CTD" id="84164"/>
<dbReference type="PROSITE" id="PS51140">
    <property type="entry name" value="CUE"/>
    <property type="match status" value="1"/>
</dbReference>
<accession>A0A8B7Z583</accession>
<dbReference type="InterPro" id="IPR041800">
    <property type="entry name" value="ASCC2_CUE"/>
</dbReference>
<dbReference type="InterPro" id="IPR052586">
    <property type="entry name" value="ASCC2"/>
</dbReference>
<dbReference type="GeneID" id="110983500"/>
<protein>
    <submittedName>
        <fullName evidence="5">Activating signal cointegrator 1 complex subunit 2-like</fullName>
    </submittedName>
</protein>
<reference evidence="5" key="1">
    <citation type="submission" date="2025-08" db="UniProtKB">
        <authorList>
            <consortium name="RefSeq"/>
        </authorList>
    </citation>
    <scope>IDENTIFICATION</scope>
</reference>
<dbReference type="OrthoDB" id="5577209at2759"/>
<dbReference type="KEGG" id="aplc:110983500"/>
<dbReference type="SMART" id="SM00546">
    <property type="entry name" value="CUE"/>
    <property type="match status" value="1"/>
</dbReference>
<proteinExistence type="predicted"/>
<dbReference type="GO" id="GO:0043130">
    <property type="term" value="F:ubiquitin binding"/>
    <property type="evidence" value="ECO:0007669"/>
    <property type="project" value="InterPro"/>
</dbReference>
<organism evidence="4 5">
    <name type="scientific">Acanthaster planci</name>
    <name type="common">Crown-of-thorns starfish</name>
    <dbReference type="NCBI Taxonomy" id="133434"/>
    <lineage>
        <taxon>Eukaryota</taxon>
        <taxon>Metazoa</taxon>
        <taxon>Echinodermata</taxon>
        <taxon>Eleutherozoa</taxon>
        <taxon>Asterozoa</taxon>
        <taxon>Asteroidea</taxon>
        <taxon>Valvatacea</taxon>
        <taxon>Valvatida</taxon>
        <taxon>Acanthasteridae</taxon>
        <taxon>Acanthaster</taxon>
    </lineage>
</organism>
<dbReference type="OMA" id="LSQHEFW"/>
<evidence type="ECO:0000256" key="1">
    <source>
        <dbReference type="SAM" id="MobiDB-lite"/>
    </source>
</evidence>
<feature type="compositionally biased region" description="Acidic residues" evidence="1">
    <location>
        <begin position="659"/>
        <end position="674"/>
    </location>
</feature>
<evidence type="ECO:0000313" key="5">
    <source>
        <dbReference type="RefSeq" id="XP_022098496.1"/>
    </source>
</evidence>
<dbReference type="CDD" id="cd14364">
    <property type="entry name" value="CUE_ASCC2"/>
    <property type="match status" value="1"/>
</dbReference>
<keyword evidence="2" id="KW-0812">Transmembrane</keyword>
<name>A0A8B7Z583_ACAPL</name>
<dbReference type="PANTHER" id="PTHR21494:SF0">
    <property type="entry name" value="ACTIVATING SIGNAL COINTEGRATOR 1 COMPLEX SUBUNIT 2"/>
    <property type="match status" value="1"/>
</dbReference>
<feature type="transmembrane region" description="Helical" evidence="2">
    <location>
        <begin position="21"/>
        <end position="38"/>
    </location>
</feature>
<dbReference type="Proteomes" id="UP000694845">
    <property type="component" value="Unplaced"/>
</dbReference>